<dbReference type="RefSeq" id="WP_125307664.1">
    <property type="nucleotide sequence ID" value="NZ_RSEC01000033.1"/>
</dbReference>
<dbReference type="OrthoDB" id="9801363at2"/>
<feature type="domain" description="S-adenosylmethionine-dependent methyltransferase Rv2258c-like winged HTH" evidence="2">
    <location>
        <begin position="17"/>
        <end position="86"/>
    </location>
</feature>
<feature type="domain" description="Methyltransferase" evidence="1">
    <location>
        <begin position="165"/>
        <end position="285"/>
    </location>
</feature>
<dbReference type="Pfam" id="PF13847">
    <property type="entry name" value="Methyltransf_31"/>
    <property type="match status" value="1"/>
</dbReference>
<evidence type="ECO:0000313" key="3">
    <source>
        <dbReference type="EMBL" id="RSD21439.1"/>
    </source>
</evidence>
<proteinExistence type="predicted"/>
<dbReference type="InterPro" id="IPR036390">
    <property type="entry name" value="WH_DNA-bd_sf"/>
</dbReference>
<organism evidence="3 4">
    <name type="scientific">Amycolatopsis eburnea</name>
    <dbReference type="NCBI Taxonomy" id="2267691"/>
    <lineage>
        <taxon>Bacteria</taxon>
        <taxon>Bacillati</taxon>
        <taxon>Actinomycetota</taxon>
        <taxon>Actinomycetes</taxon>
        <taxon>Pseudonocardiales</taxon>
        <taxon>Pseudonocardiaceae</taxon>
        <taxon>Amycolatopsis</taxon>
    </lineage>
</organism>
<dbReference type="Gene3D" id="3.40.50.150">
    <property type="entry name" value="Vaccinia Virus protein VP39"/>
    <property type="match status" value="1"/>
</dbReference>
<dbReference type="SUPFAM" id="SSF53335">
    <property type="entry name" value="S-adenosyl-L-methionine-dependent methyltransferases"/>
    <property type="match status" value="1"/>
</dbReference>
<dbReference type="InterPro" id="IPR029063">
    <property type="entry name" value="SAM-dependent_MTases_sf"/>
</dbReference>
<gene>
    <name evidence="3" type="ORF">EIY87_11385</name>
</gene>
<accession>A0A3R9E2X5</accession>
<keyword evidence="3" id="KW-0808">Transferase</keyword>
<keyword evidence="3" id="KW-0489">Methyltransferase</keyword>
<name>A0A3R9E2X5_9PSEU</name>
<dbReference type="SUPFAM" id="SSF46785">
    <property type="entry name" value="Winged helix' DNA-binding domain"/>
    <property type="match status" value="1"/>
</dbReference>
<dbReference type="Gene3D" id="1.10.10.10">
    <property type="entry name" value="Winged helix-like DNA-binding domain superfamily/Winged helix DNA-binding domain"/>
    <property type="match status" value="1"/>
</dbReference>
<dbReference type="InterPro" id="IPR053173">
    <property type="entry name" value="SAM-binding_MTase"/>
</dbReference>
<protein>
    <submittedName>
        <fullName evidence="3">Methyltransferase domain-containing protein</fullName>
    </submittedName>
</protein>
<keyword evidence="4" id="KW-1185">Reference proteome</keyword>
<dbReference type="Pfam" id="PF21320">
    <property type="entry name" value="WHD_Rv2258c"/>
    <property type="match status" value="1"/>
</dbReference>
<comment type="caution">
    <text evidence="3">The sequence shown here is derived from an EMBL/GenBank/DDBJ whole genome shotgun (WGS) entry which is preliminary data.</text>
</comment>
<evidence type="ECO:0000259" key="1">
    <source>
        <dbReference type="Pfam" id="PF13847"/>
    </source>
</evidence>
<sequence length="345" mass="36680">MEEKDFAAHLTATMTGSALTMLIGVGHRTGLFEAAARGPATSAGLAERAGLHERYVREWLGAMVTGGIFTHDAGEYAFPPEHAKFLLGETASNLMPSLLTLSAFTGILPELERAFAEGGGVPREAYGPYLETLGAKTGDSWKHIYREHLVDGFFGAVPGLNERLTAGVRVLDLGCGTGNAVAVAARAFPASRFTGLDINPGVVEQARELARDLPNAEFAVGDAAELAADPPYDVITAFDAVHDQDRPDVVLRRVREALAGDGLFFMVDTNFSSDVAKNVGNPLAALCYSISLMYCTTTSLAEGGAALGAMWGTEKAREMLADAGFRHVEVLESPRPQNCVYACRP</sequence>
<dbReference type="EMBL" id="RSEC01000033">
    <property type="protein sequence ID" value="RSD21439.1"/>
    <property type="molecule type" value="Genomic_DNA"/>
</dbReference>
<dbReference type="PANTHER" id="PTHR45128">
    <property type="entry name" value="METHYLTRANSFERASE TYPE 11"/>
    <property type="match status" value="1"/>
</dbReference>
<reference evidence="3 4" key="1">
    <citation type="submission" date="2018-12" db="EMBL/GenBank/DDBJ databases">
        <title>Amycolatopsis eburnea sp. nov. actinomycete associate with arbuscular mycorrhiza fungal spore.</title>
        <authorList>
            <person name="Lumyong S."/>
            <person name="Chaiya L."/>
        </authorList>
    </citation>
    <scope>NUCLEOTIDE SEQUENCE [LARGE SCALE GENOMIC DNA]</scope>
    <source>
        <strain evidence="3 4">GLM-1</strain>
    </source>
</reference>
<dbReference type="AlphaFoldDB" id="A0A3R9E2X5"/>
<dbReference type="PANTHER" id="PTHR45128:SF1">
    <property type="entry name" value="S-ADENOSYLMETHIONINE-DEPENDENT METHYLTRANSFERASE RV2258C"/>
    <property type="match status" value="1"/>
</dbReference>
<dbReference type="Proteomes" id="UP000267081">
    <property type="component" value="Unassembled WGS sequence"/>
</dbReference>
<evidence type="ECO:0000313" key="4">
    <source>
        <dbReference type="Proteomes" id="UP000267081"/>
    </source>
</evidence>
<evidence type="ECO:0000259" key="2">
    <source>
        <dbReference type="Pfam" id="PF21320"/>
    </source>
</evidence>
<dbReference type="InterPro" id="IPR048711">
    <property type="entry name" value="WHD_Rv2258c"/>
</dbReference>
<dbReference type="InterPro" id="IPR025714">
    <property type="entry name" value="Methyltranfer_dom"/>
</dbReference>
<dbReference type="GO" id="GO:0032259">
    <property type="term" value="P:methylation"/>
    <property type="evidence" value="ECO:0007669"/>
    <property type="project" value="UniProtKB-KW"/>
</dbReference>
<dbReference type="InterPro" id="IPR036388">
    <property type="entry name" value="WH-like_DNA-bd_sf"/>
</dbReference>
<dbReference type="CDD" id="cd02440">
    <property type="entry name" value="AdoMet_MTases"/>
    <property type="match status" value="1"/>
</dbReference>
<dbReference type="GO" id="GO:0008168">
    <property type="term" value="F:methyltransferase activity"/>
    <property type="evidence" value="ECO:0007669"/>
    <property type="project" value="UniProtKB-KW"/>
</dbReference>